<organism evidence="3 4">
    <name type="scientific">Halostreptopolyspora alba</name>
    <dbReference type="NCBI Taxonomy" id="2487137"/>
    <lineage>
        <taxon>Bacteria</taxon>
        <taxon>Bacillati</taxon>
        <taxon>Actinomycetota</taxon>
        <taxon>Actinomycetes</taxon>
        <taxon>Streptosporangiales</taxon>
        <taxon>Nocardiopsidaceae</taxon>
        <taxon>Halostreptopolyspora</taxon>
    </lineage>
</organism>
<dbReference type="EMBL" id="RJMB01000028">
    <property type="protein sequence ID" value="RNL81943.1"/>
    <property type="molecule type" value="Genomic_DNA"/>
</dbReference>
<dbReference type="Proteomes" id="UP000269198">
    <property type="component" value="Unassembled WGS sequence"/>
</dbReference>
<keyword evidence="4" id="KW-1185">Reference proteome</keyword>
<name>A0A3N0E2D3_9ACTN</name>
<gene>
    <name evidence="3" type="ORF">EFW17_20995</name>
</gene>
<dbReference type="Pfam" id="PF02638">
    <property type="entry name" value="GHL10"/>
    <property type="match status" value="1"/>
</dbReference>
<dbReference type="AlphaFoldDB" id="A0A3N0E2D3"/>
<dbReference type="PANTHER" id="PTHR43405">
    <property type="entry name" value="GLYCOSYL HYDROLASE DIGH"/>
    <property type="match status" value="1"/>
</dbReference>
<dbReference type="InterPro" id="IPR052177">
    <property type="entry name" value="Divisome_Glycosyl_Hydrolase"/>
</dbReference>
<evidence type="ECO:0000256" key="1">
    <source>
        <dbReference type="ARBA" id="ARBA00022729"/>
    </source>
</evidence>
<sequence length="537" mass="59560">MVVIEGVVRVCGWLVRGAVGGAVAALLAGCVTSPGPGDSNADAPGPIPEDCEVDSDLGKRDLRGSWITTVRNIDWPSEPGLSAQQQQQELRDQLDTLDHMDFNTAFLHVRPTADAVYSSDKEPWARYLTGEQGGDPGYDPLKFAVEEAHKRGLELHAWFNPYRAGLKEPDLENLVEDHPLEQHPEWLVEYADEGYFDPGDPEVQQWVSDVVLDVVERYDVDGAHFDDFFYPYPDGDAHFDDDRTWEEYGDDFDSRAAWRRDNVNTLLEDVHTRIGETKPWVQFGVSPFGIWRNDTTDPSGSATSGLQSYDDQHADTRAWIDQGLVDYVLPQLYWQRGNEAADYEELVDWWSEQVSDSDVNLYIGQAAYMHGEEEDWTGEDSLSRQLDFNEEYSEVAGNVYFSQKDLTGRAGDAMDRVAEDHYRAPALPPEVSGGGDGPGRVTEVNAEHTGDSVELGWEPAEDARFYAVYRVPGEDGARPCDLADATHLLDIVGPDGDGAVSFTDAEPADEPVEYVVTALDNHRTEGAPSPAAPVEQG</sequence>
<comment type="caution">
    <text evidence="3">The sequence shown here is derived from an EMBL/GenBank/DDBJ whole genome shotgun (WGS) entry which is preliminary data.</text>
</comment>
<protein>
    <submittedName>
        <fullName evidence="3">Glycosyl hydrolase</fullName>
    </submittedName>
</protein>
<dbReference type="GO" id="GO:0016787">
    <property type="term" value="F:hydrolase activity"/>
    <property type="evidence" value="ECO:0007669"/>
    <property type="project" value="UniProtKB-KW"/>
</dbReference>
<feature type="domain" description="Glycosyl hydrolase-like 10" evidence="2">
    <location>
        <begin position="62"/>
        <end position="369"/>
    </location>
</feature>
<dbReference type="InterPro" id="IPR003790">
    <property type="entry name" value="GHL10"/>
</dbReference>
<evidence type="ECO:0000313" key="4">
    <source>
        <dbReference type="Proteomes" id="UP000269198"/>
    </source>
</evidence>
<dbReference type="PANTHER" id="PTHR43405:SF1">
    <property type="entry name" value="GLYCOSYL HYDROLASE DIGH"/>
    <property type="match status" value="1"/>
</dbReference>
<dbReference type="Gene3D" id="3.20.20.80">
    <property type="entry name" value="Glycosidases"/>
    <property type="match status" value="1"/>
</dbReference>
<dbReference type="OrthoDB" id="9773203at2"/>
<proteinExistence type="predicted"/>
<dbReference type="GO" id="GO:0005975">
    <property type="term" value="P:carbohydrate metabolic process"/>
    <property type="evidence" value="ECO:0007669"/>
    <property type="project" value="UniProtKB-ARBA"/>
</dbReference>
<keyword evidence="1" id="KW-0732">Signal</keyword>
<keyword evidence="3" id="KW-0378">Hydrolase</keyword>
<dbReference type="InterPro" id="IPR013783">
    <property type="entry name" value="Ig-like_fold"/>
</dbReference>
<dbReference type="InterPro" id="IPR017853">
    <property type="entry name" value="GH"/>
</dbReference>
<dbReference type="SUPFAM" id="SSF51445">
    <property type="entry name" value="(Trans)glycosidases"/>
    <property type="match status" value="1"/>
</dbReference>
<evidence type="ECO:0000259" key="2">
    <source>
        <dbReference type="Pfam" id="PF02638"/>
    </source>
</evidence>
<dbReference type="Gene3D" id="2.60.40.10">
    <property type="entry name" value="Immunoglobulins"/>
    <property type="match status" value="1"/>
</dbReference>
<reference evidence="3 4" key="1">
    <citation type="submission" date="2018-11" db="EMBL/GenBank/DDBJ databases">
        <title>The genome draft of YIM 96095.</title>
        <authorList>
            <person name="Tang S.-K."/>
            <person name="Chunyu W.-X."/>
            <person name="Feng Y.-Z."/>
        </authorList>
    </citation>
    <scope>NUCLEOTIDE SEQUENCE [LARGE SCALE GENOMIC DNA]</scope>
    <source>
        <strain evidence="3 4">YIM 96095</strain>
    </source>
</reference>
<accession>A0A3N0E2D3</accession>
<evidence type="ECO:0000313" key="3">
    <source>
        <dbReference type="EMBL" id="RNL81943.1"/>
    </source>
</evidence>